<dbReference type="GO" id="GO:0030027">
    <property type="term" value="C:lamellipodium"/>
    <property type="evidence" value="ECO:0007669"/>
    <property type="project" value="UniProtKB-SubCell"/>
</dbReference>
<feature type="coiled-coil region" evidence="6">
    <location>
        <begin position="591"/>
        <end position="628"/>
    </location>
</feature>
<feature type="domain" description="DH" evidence="9">
    <location>
        <begin position="153"/>
        <end position="269"/>
    </location>
</feature>
<dbReference type="InterPro" id="IPR036872">
    <property type="entry name" value="CH_dom_sf"/>
</dbReference>
<evidence type="ECO:0000256" key="3">
    <source>
        <dbReference type="ARBA" id="ARBA00022658"/>
    </source>
</evidence>
<dbReference type="Pfam" id="PF07653">
    <property type="entry name" value="SH3_2"/>
    <property type="match status" value="1"/>
</dbReference>
<evidence type="ECO:0000256" key="6">
    <source>
        <dbReference type="SAM" id="Coils"/>
    </source>
</evidence>
<keyword evidence="6" id="KW-0175">Coiled coil</keyword>
<dbReference type="Ensembl" id="ENSCCRT00015037181.1">
    <property type="protein sequence ID" value="ENSCCRP00015035933.1"/>
    <property type="gene ID" value="ENSCCRG00015012116.1"/>
</dbReference>
<dbReference type="FunFam" id="1.20.5.390:FF:000001">
    <property type="entry name" value="rho guanine nucleotide exchange factor 7 isoform X1"/>
    <property type="match status" value="1"/>
</dbReference>
<keyword evidence="2 5" id="KW-0728">SH3 domain</keyword>
<dbReference type="InterPro" id="IPR001715">
    <property type="entry name" value="CH_dom"/>
</dbReference>
<organism evidence="11 12">
    <name type="scientific">Cyprinus carpio</name>
    <name type="common">Common carp</name>
    <dbReference type="NCBI Taxonomy" id="7962"/>
    <lineage>
        <taxon>Eukaryota</taxon>
        <taxon>Metazoa</taxon>
        <taxon>Chordata</taxon>
        <taxon>Craniata</taxon>
        <taxon>Vertebrata</taxon>
        <taxon>Euteleostomi</taxon>
        <taxon>Actinopterygii</taxon>
        <taxon>Neopterygii</taxon>
        <taxon>Teleostei</taxon>
        <taxon>Ostariophysi</taxon>
        <taxon>Cypriniformes</taxon>
        <taxon>Cyprinidae</taxon>
        <taxon>Cyprininae</taxon>
        <taxon>Cyprinus</taxon>
    </lineage>
</organism>
<dbReference type="Gene3D" id="1.20.5.390">
    <property type="entry name" value="L1 transposable element, trimerization domain"/>
    <property type="match status" value="1"/>
</dbReference>
<protein>
    <submittedName>
        <fullName evidence="11">Rho guanine nucleotide exchange factor (GEF) 7b</fullName>
    </submittedName>
</protein>
<dbReference type="GO" id="GO:0005737">
    <property type="term" value="C:cytoplasm"/>
    <property type="evidence" value="ECO:0007669"/>
    <property type="project" value="TreeGrafter"/>
</dbReference>
<dbReference type="PROSITE" id="PS50021">
    <property type="entry name" value="CH"/>
    <property type="match status" value="1"/>
</dbReference>
<feature type="domain" description="Calponin-homology (CH)" evidence="10">
    <location>
        <begin position="1"/>
        <end position="120"/>
    </location>
</feature>
<dbReference type="InterPro" id="IPR011993">
    <property type="entry name" value="PH-like_dom_sf"/>
</dbReference>
<dbReference type="SMART" id="SM00325">
    <property type="entry name" value="RhoGEF"/>
    <property type="match status" value="1"/>
</dbReference>
<proteinExistence type="predicted"/>
<dbReference type="Gene3D" id="1.10.418.10">
    <property type="entry name" value="Calponin-like domain"/>
    <property type="match status" value="1"/>
</dbReference>
<dbReference type="PROSITE" id="PS50003">
    <property type="entry name" value="PH_DOMAIN"/>
    <property type="match status" value="1"/>
</dbReference>
<dbReference type="Pfam" id="PF16614">
    <property type="entry name" value="RhoGEF67_u2"/>
    <property type="match status" value="1"/>
</dbReference>
<dbReference type="Gene3D" id="2.30.29.30">
    <property type="entry name" value="Pleckstrin-homology domain (PH domain)/Phosphotyrosine-binding domain (PTB)"/>
    <property type="match status" value="1"/>
</dbReference>
<dbReference type="Proteomes" id="UP000694700">
    <property type="component" value="Unplaced"/>
</dbReference>
<reference evidence="11" key="1">
    <citation type="submission" date="2025-08" db="UniProtKB">
        <authorList>
            <consortium name="Ensembl"/>
        </authorList>
    </citation>
    <scope>IDENTIFICATION</scope>
</reference>
<dbReference type="InterPro" id="IPR000219">
    <property type="entry name" value="DH_dom"/>
</dbReference>
<feature type="domain" description="PH" evidence="8">
    <location>
        <begin position="320"/>
        <end position="425"/>
    </location>
</feature>
<sequence>MNSAEQTITWLITLGVLESPKKTLSDPEGFLQASLRDGVVLCKLLERLRPGSVHTVSRLDMSENSAPRVLVKARFNFQQTNEDELSFNKGDIIQVTRQEEGGWWEGSLNGKTGWFPSNYVKEIKGSDKPVSPKSGTLKSPPKGFETTNFCKTYYNVVVQNIVQTETEYCKELQTLLSTYLRALQPTDRLSVSDINHIIGNLEEIGSFQQTLVHSLEESVKVPESQQRIGGFFLSLIPQMRSLYVTYCSNHPSAVNVLTQHSEELGEFMESKGANSPGILTLTTGLTFKGLGLAQCQEVRKRKELELQILMESIRGWEGEGIKTLGSVLYMSQVLVQNHGTEEKNERYLLLFPHILLMLSASPRMSGFIYQGKLPLTGMSVNKIEDSDTTKNAFEISGHMIERIQVICNNQQDLYDWVDHLQRQTKRTSTSNLKPQNVPCHTVRNTLIQDGMMWGPLEPPKTQKPWSLSCLRPAPPLKPSAALCYKEVSCYDLSKSPKSMKKLLPKRKPERKPSDEEFAVRKSTVVLEEDAQILKVIEAYCTSAKTRQTLNSRSRKESGPHMLFPEEEKIIVEETKSNGQTVIEERSLVDTVYALRDEVQELKQDNKRIKRTLEEQQKARKELEKFVRKVLKSINDPSWDETNFSLII</sequence>
<dbReference type="CDD" id="cd01225">
    <property type="entry name" value="PH_Cool_Pix"/>
    <property type="match status" value="1"/>
</dbReference>
<dbReference type="PROSITE" id="PS50010">
    <property type="entry name" value="DH_2"/>
    <property type="match status" value="1"/>
</dbReference>
<dbReference type="PANTHER" id="PTHR46026:SF3">
    <property type="entry name" value="RHO GUANINE NUCLEOTIDE EXCHANGE FACTOR 7"/>
    <property type="match status" value="1"/>
</dbReference>
<evidence type="ECO:0000256" key="5">
    <source>
        <dbReference type="PROSITE-ProRule" id="PRU00192"/>
    </source>
</evidence>
<dbReference type="InterPro" id="IPR001849">
    <property type="entry name" value="PH_domain"/>
</dbReference>
<dbReference type="Pfam" id="PF00621">
    <property type="entry name" value="RhoGEF"/>
    <property type="match status" value="1"/>
</dbReference>
<dbReference type="InterPro" id="IPR046376">
    <property type="entry name" value="PH_Cool_Pix"/>
</dbReference>
<dbReference type="PRINTS" id="PR00452">
    <property type="entry name" value="SH3DOMAIN"/>
</dbReference>
<name>A0A8C1UEV4_CYPCA</name>
<dbReference type="CDD" id="cd11877">
    <property type="entry name" value="SH3_PIX"/>
    <property type="match status" value="1"/>
</dbReference>
<accession>A0A8C1UEV4</accession>
<dbReference type="SMART" id="SM00233">
    <property type="entry name" value="PH"/>
    <property type="match status" value="1"/>
</dbReference>
<dbReference type="Pfam" id="PF00307">
    <property type="entry name" value="CH"/>
    <property type="match status" value="1"/>
</dbReference>
<dbReference type="SUPFAM" id="SSF50729">
    <property type="entry name" value="PH domain-like"/>
    <property type="match status" value="1"/>
</dbReference>
<dbReference type="Gene3D" id="2.30.30.40">
    <property type="entry name" value="SH3 Domains"/>
    <property type="match status" value="1"/>
</dbReference>
<dbReference type="InterPro" id="IPR035899">
    <property type="entry name" value="DBL_dom_sf"/>
</dbReference>
<dbReference type="GO" id="GO:0005085">
    <property type="term" value="F:guanyl-nucleotide exchange factor activity"/>
    <property type="evidence" value="ECO:0007669"/>
    <property type="project" value="UniProtKB-KW"/>
</dbReference>
<dbReference type="FunFam" id="2.30.30.40:FF:000034">
    <property type="entry name" value="Rho guanine nucleotide exchange factor (GEF) 7"/>
    <property type="match status" value="1"/>
</dbReference>
<dbReference type="Pfam" id="PF00169">
    <property type="entry name" value="PH"/>
    <property type="match status" value="1"/>
</dbReference>
<evidence type="ECO:0000313" key="12">
    <source>
        <dbReference type="Proteomes" id="UP000694700"/>
    </source>
</evidence>
<dbReference type="InterPro" id="IPR001452">
    <property type="entry name" value="SH3_domain"/>
</dbReference>
<dbReference type="GO" id="GO:0030032">
    <property type="term" value="P:lamellipodium assembly"/>
    <property type="evidence" value="ECO:0007669"/>
    <property type="project" value="TreeGrafter"/>
</dbReference>
<dbReference type="SUPFAM" id="SSF50044">
    <property type="entry name" value="SH3-domain"/>
    <property type="match status" value="1"/>
</dbReference>
<comment type="subcellular location">
    <subcellularLocation>
        <location evidence="1">Cell projection</location>
        <location evidence="1">Lamellipodium</location>
    </subcellularLocation>
</comment>
<dbReference type="AlphaFoldDB" id="A0A8C1UEV4"/>
<evidence type="ECO:0000256" key="1">
    <source>
        <dbReference type="ARBA" id="ARBA00004510"/>
    </source>
</evidence>
<evidence type="ECO:0000256" key="2">
    <source>
        <dbReference type="ARBA" id="ARBA00022443"/>
    </source>
</evidence>
<dbReference type="PANTHER" id="PTHR46026">
    <property type="entry name" value="RHO-TYPE GUANINE NUCLEOTIDE EXCHANGE FACTOR, ISOFORM F"/>
    <property type="match status" value="1"/>
</dbReference>
<dbReference type="SUPFAM" id="SSF48065">
    <property type="entry name" value="DBL homology domain (DH-domain)"/>
    <property type="match status" value="1"/>
</dbReference>
<dbReference type="Gene3D" id="1.20.900.10">
    <property type="entry name" value="Dbl homology (DH) domain"/>
    <property type="match status" value="1"/>
</dbReference>
<feature type="domain" description="SH3" evidence="7">
    <location>
        <begin position="66"/>
        <end position="125"/>
    </location>
</feature>
<dbReference type="FunFam" id="2.30.29.30:FF:000094">
    <property type="entry name" value="Rho guanine nucleotide exchange factor 7"/>
    <property type="match status" value="1"/>
</dbReference>
<evidence type="ECO:0000313" key="11">
    <source>
        <dbReference type="Ensembl" id="ENSCCRP00015035933.1"/>
    </source>
</evidence>
<dbReference type="SMART" id="SM00326">
    <property type="entry name" value="SH3"/>
    <property type="match status" value="1"/>
</dbReference>
<keyword evidence="4" id="KW-0966">Cell projection</keyword>
<keyword evidence="3" id="KW-0344">Guanine-nucleotide releasing factor</keyword>
<dbReference type="InterPro" id="IPR036028">
    <property type="entry name" value="SH3-like_dom_sf"/>
</dbReference>
<evidence type="ECO:0000259" key="8">
    <source>
        <dbReference type="PROSITE" id="PS50003"/>
    </source>
</evidence>
<evidence type="ECO:0000256" key="4">
    <source>
        <dbReference type="ARBA" id="ARBA00023273"/>
    </source>
</evidence>
<dbReference type="SUPFAM" id="SSF47576">
    <property type="entry name" value="Calponin-homology domain, CH-domain"/>
    <property type="match status" value="1"/>
</dbReference>
<evidence type="ECO:0000259" key="10">
    <source>
        <dbReference type="PROSITE" id="PS50021"/>
    </source>
</evidence>
<evidence type="ECO:0000259" key="7">
    <source>
        <dbReference type="PROSITE" id="PS50002"/>
    </source>
</evidence>
<dbReference type="Pfam" id="PF16523">
    <property type="entry name" value="betaPIX_CC"/>
    <property type="match status" value="1"/>
</dbReference>
<dbReference type="InterPro" id="IPR032409">
    <property type="entry name" value="GEF6/7_CC"/>
</dbReference>
<dbReference type="PROSITE" id="PS50002">
    <property type="entry name" value="SH3"/>
    <property type="match status" value="1"/>
</dbReference>
<dbReference type="FunFam" id="1.20.900.10:FF:000016">
    <property type="entry name" value="Rho guanine nucleotide exchange factor 6"/>
    <property type="match status" value="1"/>
</dbReference>
<evidence type="ECO:0000259" key="9">
    <source>
        <dbReference type="PROSITE" id="PS50010"/>
    </source>
</evidence>